<dbReference type="Proteomes" id="UP000008974">
    <property type="component" value="Unassembled WGS sequence"/>
</dbReference>
<proteinExistence type="predicted"/>
<dbReference type="Gene3D" id="3.30.40.10">
    <property type="entry name" value="Zinc/RING finger domain, C3HC4 (zinc finger)"/>
    <property type="match status" value="1"/>
</dbReference>
<evidence type="ECO:0000256" key="3">
    <source>
        <dbReference type="ARBA" id="ARBA00022833"/>
    </source>
</evidence>
<keyword evidence="3" id="KW-0862">Zinc</keyword>
<feature type="region of interest" description="Disordered" evidence="5">
    <location>
        <begin position="266"/>
        <end position="289"/>
    </location>
</feature>
<dbReference type="AlphaFoldDB" id="E1EWL6"/>
<keyword evidence="2 4" id="KW-0863">Zinc-finger</keyword>
<feature type="compositionally biased region" description="Polar residues" evidence="5">
    <location>
        <begin position="164"/>
        <end position="192"/>
    </location>
</feature>
<dbReference type="EMBL" id="ACVC01000032">
    <property type="protein sequence ID" value="EFO65388.1"/>
    <property type="molecule type" value="Genomic_DNA"/>
</dbReference>
<dbReference type="InterPro" id="IPR001841">
    <property type="entry name" value="Znf_RING"/>
</dbReference>
<feature type="domain" description="RING-type" evidence="6">
    <location>
        <begin position="6"/>
        <end position="42"/>
    </location>
</feature>
<feature type="region of interest" description="Disordered" evidence="5">
    <location>
        <begin position="121"/>
        <end position="232"/>
    </location>
</feature>
<evidence type="ECO:0000256" key="5">
    <source>
        <dbReference type="SAM" id="MobiDB-lite"/>
    </source>
</evidence>
<dbReference type="InterPro" id="IPR017907">
    <property type="entry name" value="Znf_RING_CS"/>
</dbReference>
<name>E1EWL6_GIAIA</name>
<dbReference type="GO" id="GO:0008270">
    <property type="term" value="F:zinc ion binding"/>
    <property type="evidence" value="ECO:0007669"/>
    <property type="project" value="UniProtKB-KW"/>
</dbReference>
<dbReference type="Pfam" id="PF13445">
    <property type="entry name" value="zf-RING_UBOX"/>
    <property type="match status" value="1"/>
</dbReference>
<protein>
    <recommendedName>
        <fullName evidence="6">RING-type domain-containing protein</fullName>
    </recommendedName>
</protein>
<dbReference type="SUPFAM" id="SSF57850">
    <property type="entry name" value="RING/U-box"/>
    <property type="match status" value="1"/>
</dbReference>
<evidence type="ECO:0000256" key="4">
    <source>
        <dbReference type="PROSITE-ProRule" id="PRU00175"/>
    </source>
</evidence>
<gene>
    <name evidence="7" type="ORF">GLP15_5022</name>
</gene>
<evidence type="ECO:0000313" key="8">
    <source>
        <dbReference type="Proteomes" id="UP000008974"/>
    </source>
</evidence>
<dbReference type="VEuPathDB" id="GiardiaDB:GLP15_5022"/>
<organism evidence="7 8">
    <name type="scientific">Giardia intestinalis (strain P15)</name>
    <name type="common">Giardia lamblia</name>
    <dbReference type="NCBI Taxonomy" id="658858"/>
    <lineage>
        <taxon>Eukaryota</taxon>
        <taxon>Metamonada</taxon>
        <taxon>Diplomonadida</taxon>
        <taxon>Hexamitidae</taxon>
        <taxon>Giardiinae</taxon>
        <taxon>Giardia</taxon>
    </lineage>
</organism>
<accession>E1EWL6</accession>
<comment type="caution">
    <text evidence="7">The sequence shown here is derived from an EMBL/GenBank/DDBJ whole genome shotgun (WGS) entry which is preliminary data.</text>
</comment>
<dbReference type="SMART" id="SM00184">
    <property type="entry name" value="RING"/>
    <property type="match status" value="1"/>
</dbReference>
<sequence>MELLECPACSRTFNAPITLKCGHTFCKGCLSSKRQKACKICRLRYRVTPNINICLHHIVELAGQLGKKYTFNSDYMTFEPLDALPVDKALDKDDVDVYEERVNSSTKRKDVQSPLTFDALLQDAPDKDMPGSEVRPRPSIANEIIKSYHRTSRISKNADDSVDESSLTSPLPQNQPAPTAQLTKQSKNQEQRPGTPRKDPEQNVVTAPLKSVRKQESWAEWPRQDKHKGWRSRNSVRWAPDVVDNSPKLAHRIPKDVGIGANVWRLSPSPPDVDAGSSSPETPQTSEFHPGDIVRVRAECSEFGREWSGQTGVVRAINGGTVTISLNTAIWTCRTADIERVEESAEARGPISRFRGAFDGDAMRGRIMARAFAGST</sequence>
<dbReference type="PROSITE" id="PS00518">
    <property type="entry name" value="ZF_RING_1"/>
    <property type="match status" value="1"/>
</dbReference>
<dbReference type="InterPro" id="IPR027370">
    <property type="entry name" value="Znf-RING_euk"/>
</dbReference>
<dbReference type="CDD" id="cd16513">
    <property type="entry name" value="RING-HC_LONFs_rpt1"/>
    <property type="match status" value="1"/>
</dbReference>
<evidence type="ECO:0000313" key="7">
    <source>
        <dbReference type="EMBL" id="EFO65388.1"/>
    </source>
</evidence>
<evidence type="ECO:0000259" key="6">
    <source>
        <dbReference type="PROSITE" id="PS50089"/>
    </source>
</evidence>
<feature type="compositionally biased region" description="Basic and acidic residues" evidence="5">
    <location>
        <begin position="124"/>
        <end position="136"/>
    </location>
</feature>
<dbReference type="STRING" id="658858.E1EWL6"/>
<keyword evidence="1" id="KW-0479">Metal-binding</keyword>
<dbReference type="InterPro" id="IPR013083">
    <property type="entry name" value="Znf_RING/FYVE/PHD"/>
</dbReference>
<feature type="compositionally biased region" description="Polar residues" evidence="5">
    <location>
        <begin position="276"/>
        <end position="287"/>
    </location>
</feature>
<evidence type="ECO:0000256" key="1">
    <source>
        <dbReference type="ARBA" id="ARBA00022723"/>
    </source>
</evidence>
<dbReference type="OrthoDB" id="6105938at2759"/>
<dbReference type="PROSITE" id="PS50089">
    <property type="entry name" value="ZF_RING_2"/>
    <property type="match status" value="1"/>
</dbReference>
<reference evidence="7 8" key="1">
    <citation type="journal article" date="2010" name="BMC Genomics">
        <title>Genome analysis and comparative genomics of a Giardia intestinalis assemblage E isolate.</title>
        <authorList>
            <person name="Jerlstrom-Hultqvist J."/>
            <person name="Franzen O."/>
            <person name="Ankarklev J."/>
            <person name="Xu F."/>
            <person name="Nohynkova E."/>
            <person name="Andersson J.O."/>
            <person name="Svard S.G."/>
            <person name="Andersson B."/>
        </authorList>
    </citation>
    <scope>NUCLEOTIDE SEQUENCE [LARGE SCALE GENOMIC DNA]</scope>
    <source>
        <strain evidence="7 8">P15</strain>
    </source>
</reference>
<evidence type="ECO:0000256" key="2">
    <source>
        <dbReference type="ARBA" id="ARBA00022771"/>
    </source>
</evidence>
<dbReference type="OMA" id="TPNINIC"/>